<dbReference type="RefSeq" id="WP_264771801.1">
    <property type="nucleotide sequence ID" value="NZ_JAPDOG010000007.1"/>
</dbReference>
<evidence type="ECO:0000313" key="1">
    <source>
        <dbReference type="EMBL" id="MCW3781832.1"/>
    </source>
</evidence>
<evidence type="ECO:0000313" key="2">
    <source>
        <dbReference type="Proteomes" id="UP001207582"/>
    </source>
</evidence>
<organism evidence="1 2">
    <name type="scientific">Defluviimonas salinarum</name>
    <dbReference type="NCBI Taxonomy" id="2992147"/>
    <lineage>
        <taxon>Bacteria</taxon>
        <taxon>Pseudomonadati</taxon>
        <taxon>Pseudomonadota</taxon>
        <taxon>Alphaproteobacteria</taxon>
        <taxon>Rhodobacterales</taxon>
        <taxon>Paracoccaceae</taxon>
        <taxon>Albidovulum</taxon>
    </lineage>
</organism>
<evidence type="ECO:0008006" key="3">
    <source>
        <dbReference type="Google" id="ProtNLM"/>
    </source>
</evidence>
<name>A0ABT3J2B4_9RHOB</name>
<reference evidence="1 2" key="1">
    <citation type="submission" date="2022-10" db="EMBL/GenBank/DDBJ databases">
        <title>Defluviimonas sp. CAU 1641 isolated from mud.</title>
        <authorList>
            <person name="Kim W."/>
        </authorList>
    </citation>
    <scope>NUCLEOTIDE SEQUENCE [LARGE SCALE GENOMIC DNA]</scope>
    <source>
        <strain evidence="1 2">CAU 1641</strain>
    </source>
</reference>
<keyword evidence="2" id="KW-1185">Reference proteome</keyword>
<dbReference type="Proteomes" id="UP001207582">
    <property type="component" value="Unassembled WGS sequence"/>
</dbReference>
<sequence>MSRAVEPPADDELKRLQIELEHLLGRCLLKLQHYEGLIKAIIADHKISGSVHDLEAIREERAGATARKTLGSLVGDFLGSCVVANEIDTPTEATADSSEVANSFSSWIYTEYSDADFARIQSEMKELVDLRNNLVHHFIDQHSLGTLDGCRSGRDALVAANSRIDEHLKQLKNWAEEFLQVRRILAEFLGSDAATDFIVNGIRPDGTVWWPGAGIVYALRGAARRLAVDGWTSLAAASKWIAEVQPEQIPKRYGCRSWHQVVNEARVFDLRYFEVDGQRVACYRERTKCTANGSLPA</sequence>
<comment type="caution">
    <text evidence="1">The sequence shown here is derived from an EMBL/GenBank/DDBJ whole genome shotgun (WGS) entry which is preliminary data.</text>
</comment>
<gene>
    <name evidence="1" type="ORF">OM960_09520</name>
</gene>
<accession>A0ABT3J2B4</accession>
<dbReference type="EMBL" id="JAPDOG010000007">
    <property type="protein sequence ID" value="MCW3781832.1"/>
    <property type="molecule type" value="Genomic_DNA"/>
</dbReference>
<protein>
    <recommendedName>
        <fullName evidence="3">HTH OST-type domain-containing protein</fullName>
    </recommendedName>
</protein>
<proteinExistence type="predicted"/>